<dbReference type="PROSITE" id="PS50865">
    <property type="entry name" value="ZF_MYND_2"/>
    <property type="match status" value="1"/>
</dbReference>
<evidence type="ECO:0000256" key="4">
    <source>
        <dbReference type="PROSITE-ProRule" id="PRU00134"/>
    </source>
</evidence>
<proteinExistence type="predicted"/>
<evidence type="ECO:0000313" key="7">
    <source>
        <dbReference type="Proteomes" id="UP001465976"/>
    </source>
</evidence>
<evidence type="ECO:0000313" key="6">
    <source>
        <dbReference type="EMBL" id="KAL0570973.1"/>
    </source>
</evidence>
<name>A0ABR3F769_9AGAR</name>
<dbReference type="Proteomes" id="UP001465976">
    <property type="component" value="Unassembled WGS sequence"/>
</dbReference>
<keyword evidence="2 4" id="KW-0863">Zinc-finger</keyword>
<evidence type="ECO:0000256" key="3">
    <source>
        <dbReference type="ARBA" id="ARBA00022833"/>
    </source>
</evidence>
<dbReference type="Pfam" id="PF01753">
    <property type="entry name" value="zf-MYND"/>
    <property type="match status" value="1"/>
</dbReference>
<gene>
    <name evidence="6" type="ORF">V5O48_010991</name>
</gene>
<dbReference type="SUPFAM" id="SSF144232">
    <property type="entry name" value="HIT/MYND zinc finger-like"/>
    <property type="match status" value="1"/>
</dbReference>
<sequence length="647" mass="74539">MWSPDSASQDLSFFYQASDRYPTIDRALQALRQLGPPPVVNGPVDSSVFENSTSKSWTCLYILGALACDMDPANRSRRPSIPHQIKRHWSSHLYAWIRYFLQAVRTPDVLEPSNGYQVAEYILQSLPSILMYPTAFPEPQKHTEMALLVDSSPAIRDLVLGVWLMVLSGEYQHRFWLSWTRATNAIFQDLRDTPLPTQRQITDFYSKWDISVISAAFIHSLKMQTPRIRKMDDKEMADVYSLHTLRCMEGAVPGDPVSMCPFPRFSIPVQAEFISALIRRRQRALAHQGSVQDENSHPSKTINNLILINLADVVHILEERGRVFIDELLETRLVVDLVRADDLDQDALGKGRSTNRVVLFMVRLFDLISRNLVYPSVLHGFLRIVKVVERLGIEEEKKGDHWWQSWAKCKQKAYLLREVRRLLREEVETVCSFGECPLRSKVSSEEASRRAIQENLRSNYRFCSHCLVQSYCSSECQRLDWKNEHRGSCKKYSEAINRGNAQVSHRDHRFIHRVMKTLLDERIDKIRLKVAELPPTKYPVPGPYQALRPVVFIDIDHTEVTLTEEHLRVTHLGDLLEEDARFKKSMRWVKEFLQKYHDLKEDSVAVILLGPSPAGVVSGPLLMHSSVKIHTEFDGMGAKLRFLDHDS</sequence>
<evidence type="ECO:0000256" key="1">
    <source>
        <dbReference type="ARBA" id="ARBA00022723"/>
    </source>
</evidence>
<dbReference type="Gene3D" id="6.10.140.2220">
    <property type="match status" value="1"/>
</dbReference>
<evidence type="ECO:0000259" key="5">
    <source>
        <dbReference type="PROSITE" id="PS50865"/>
    </source>
</evidence>
<feature type="domain" description="MYND-type" evidence="5">
    <location>
        <begin position="436"/>
        <end position="489"/>
    </location>
</feature>
<reference evidence="6 7" key="1">
    <citation type="submission" date="2024-02" db="EMBL/GenBank/DDBJ databases">
        <title>A draft genome for the cacao thread blight pathogen Marasmius crinis-equi.</title>
        <authorList>
            <person name="Cohen S.P."/>
            <person name="Baruah I.K."/>
            <person name="Amoako-Attah I."/>
            <person name="Bukari Y."/>
            <person name="Meinhardt L.W."/>
            <person name="Bailey B.A."/>
        </authorList>
    </citation>
    <scope>NUCLEOTIDE SEQUENCE [LARGE SCALE GENOMIC DNA]</scope>
    <source>
        <strain evidence="6 7">GH-76</strain>
    </source>
</reference>
<accession>A0ABR3F769</accession>
<keyword evidence="7" id="KW-1185">Reference proteome</keyword>
<keyword evidence="3" id="KW-0862">Zinc</keyword>
<organism evidence="6 7">
    <name type="scientific">Marasmius crinis-equi</name>
    <dbReference type="NCBI Taxonomy" id="585013"/>
    <lineage>
        <taxon>Eukaryota</taxon>
        <taxon>Fungi</taxon>
        <taxon>Dikarya</taxon>
        <taxon>Basidiomycota</taxon>
        <taxon>Agaricomycotina</taxon>
        <taxon>Agaricomycetes</taxon>
        <taxon>Agaricomycetidae</taxon>
        <taxon>Agaricales</taxon>
        <taxon>Marasmiineae</taxon>
        <taxon>Marasmiaceae</taxon>
        <taxon>Marasmius</taxon>
    </lineage>
</organism>
<dbReference type="EMBL" id="JBAHYK010000846">
    <property type="protein sequence ID" value="KAL0570973.1"/>
    <property type="molecule type" value="Genomic_DNA"/>
</dbReference>
<protein>
    <recommendedName>
        <fullName evidence="5">MYND-type domain-containing protein</fullName>
    </recommendedName>
</protein>
<keyword evidence="1" id="KW-0479">Metal-binding</keyword>
<comment type="caution">
    <text evidence="6">The sequence shown here is derived from an EMBL/GenBank/DDBJ whole genome shotgun (WGS) entry which is preliminary data.</text>
</comment>
<dbReference type="InterPro" id="IPR002893">
    <property type="entry name" value="Znf_MYND"/>
</dbReference>
<evidence type="ECO:0000256" key="2">
    <source>
        <dbReference type="ARBA" id="ARBA00022771"/>
    </source>
</evidence>